<dbReference type="Pfam" id="PF02350">
    <property type="entry name" value="Epimerase_2"/>
    <property type="match status" value="1"/>
</dbReference>
<dbReference type="InterPro" id="IPR003331">
    <property type="entry name" value="UDP_GlcNAc_Epimerase_2_dom"/>
</dbReference>
<name>A0A120CX77_HYPSL</name>
<reference evidence="3 4" key="1">
    <citation type="submission" date="2015-10" db="EMBL/GenBank/DDBJ databases">
        <title>Transcriptomic analysis of a linuron degrading triple-species bacterial consortium.</title>
        <authorList>
            <person name="Albers P."/>
        </authorList>
    </citation>
    <scope>NUCLEOTIDE SEQUENCE [LARGE SCALE GENOMIC DNA]</scope>
    <source>
        <strain evidence="3 4">WDL6</strain>
    </source>
</reference>
<gene>
    <name evidence="3" type="ORF">APY04_0987</name>
</gene>
<dbReference type="EMBL" id="LMTR01000031">
    <property type="protein sequence ID" value="KWT70543.1"/>
    <property type="molecule type" value="Genomic_DNA"/>
</dbReference>
<accession>A0A120CX77</accession>
<dbReference type="PATRIC" id="fig|121290.4.peg.3092"/>
<evidence type="ECO:0000259" key="2">
    <source>
        <dbReference type="Pfam" id="PF02350"/>
    </source>
</evidence>
<keyword evidence="4" id="KW-1185">Reference proteome</keyword>
<dbReference type="InterPro" id="IPR029767">
    <property type="entry name" value="WecB-like"/>
</dbReference>
<evidence type="ECO:0000313" key="4">
    <source>
        <dbReference type="Proteomes" id="UP000059074"/>
    </source>
</evidence>
<sequence>MSKPAKTIVTIVGARPQFIKVAPVSRALRDTGSITEILVHTGQHFDANMSDVFFDELGIARPDYNLDVGGGGHGAMTGLMLQRIEPLLQDIRPDAVLIYGDTNSTLAGALTAAKLHIPVAHIEAGLRSFNRAMPEEINRVVADHLSELLFASTDVAVANLLHEGVDAAKVHHVGDVMYDAALLFADRAKERTLLADLGLEPGRYVLSTLHRAENTDSPQRLGALVAALDRVAQQIPVVLPLHPRTRGAMERQGLRFERVKTIDPVGYLDMIALESNAAVIATDSGGVQKEAFFYAVPCVTLRDETEWTELIELGWNQLAAPDGPAISEQILSAVGRKGTEAFPYGNGDAARLIAEKLAG</sequence>
<evidence type="ECO:0000313" key="3">
    <source>
        <dbReference type="EMBL" id="KWT70543.1"/>
    </source>
</evidence>
<feature type="domain" description="UDP-N-acetylglucosamine 2-epimerase" evidence="2">
    <location>
        <begin position="27"/>
        <end position="357"/>
    </location>
</feature>
<dbReference type="NCBIfam" id="TIGR00236">
    <property type="entry name" value="wecB"/>
    <property type="match status" value="1"/>
</dbReference>
<comment type="caution">
    <text evidence="3">The sequence shown here is derived from an EMBL/GenBank/DDBJ whole genome shotgun (WGS) entry which is preliminary data.</text>
</comment>
<evidence type="ECO:0000256" key="1">
    <source>
        <dbReference type="RuleBase" id="RU003513"/>
    </source>
</evidence>
<dbReference type="Proteomes" id="UP000059074">
    <property type="component" value="Unassembled WGS sequence"/>
</dbReference>
<dbReference type="CDD" id="cd03786">
    <property type="entry name" value="GTB_UDP-GlcNAc_2-Epimerase"/>
    <property type="match status" value="1"/>
</dbReference>
<dbReference type="STRING" id="121290.APY04_0987"/>
<dbReference type="PANTHER" id="PTHR43174:SF1">
    <property type="entry name" value="UDP-N-ACETYLGLUCOSAMINE 2-EPIMERASE"/>
    <property type="match status" value="1"/>
</dbReference>
<dbReference type="SUPFAM" id="SSF53756">
    <property type="entry name" value="UDP-Glycosyltransferase/glycogen phosphorylase"/>
    <property type="match status" value="1"/>
</dbReference>
<keyword evidence="1 3" id="KW-0413">Isomerase</keyword>
<dbReference type="OrthoDB" id="9803238at2"/>
<organism evidence="3 4">
    <name type="scientific">Hyphomicrobium sulfonivorans</name>
    <dbReference type="NCBI Taxonomy" id="121290"/>
    <lineage>
        <taxon>Bacteria</taxon>
        <taxon>Pseudomonadati</taxon>
        <taxon>Pseudomonadota</taxon>
        <taxon>Alphaproteobacteria</taxon>
        <taxon>Hyphomicrobiales</taxon>
        <taxon>Hyphomicrobiaceae</taxon>
        <taxon>Hyphomicrobium</taxon>
    </lineage>
</organism>
<proteinExistence type="inferred from homology"/>
<dbReference type="GO" id="GO:0008761">
    <property type="term" value="F:UDP-N-acetylglucosamine 2-epimerase activity"/>
    <property type="evidence" value="ECO:0007669"/>
    <property type="project" value="UniProtKB-EC"/>
</dbReference>
<dbReference type="PANTHER" id="PTHR43174">
    <property type="entry name" value="UDP-N-ACETYLGLUCOSAMINE 2-EPIMERASE"/>
    <property type="match status" value="1"/>
</dbReference>
<dbReference type="RefSeq" id="WP_068460225.1">
    <property type="nucleotide sequence ID" value="NZ_LMTR01000031.1"/>
</dbReference>
<dbReference type="AlphaFoldDB" id="A0A120CX77"/>
<dbReference type="Gene3D" id="3.40.50.2000">
    <property type="entry name" value="Glycogen Phosphorylase B"/>
    <property type="match status" value="2"/>
</dbReference>
<dbReference type="EC" id="5.1.3.14" evidence="3"/>
<comment type="similarity">
    <text evidence="1">Belongs to the UDP-N-acetylglucosamine 2-epimerase family.</text>
</comment>
<protein>
    <submittedName>
        <fullName evidence="3">UDP-N-acetylglucosamine 2-epimerase</fullName>
        <ecNumber evidence="3">5.1.3.14</ecNumber>
    </submittedName>
</protein>